<dbReference type="InterPro" id="IPR021069">
    <property type="entry name" value="ImpA_C"/>
</dbReference>
<name>A0A602YYK0_SALET</name>
<dbReference type="AlphaFoldDB" id="A0A602YYK0"/>
<dbReference type="Proteomes" id="UP000839894">
    <property type="component" value="Unassembled WGS sequence"/>
</dbReference>
<comment type="caution">
    <text evidence="2">The sequence shown here is derived from an EMBL/GenBank/DDBJ whole genome shotgun (WGS) entry which is preliminary data.</text>
</comment>
<reference evidence="2" key="1">
    <citation type="submission" date="2018-07" db="EMBL/GenBank/DDBJ databases">
        <authorList>
            <consortium name="PulseNet: The National Subtyping Network for Foodborne Disease Surveillance"/>
            <person name="Tarr C.L."/>
            <person name="Trees E."/>
            <person name="Katz L.S."/>
            <person name="Carleton-Romer H.A."/>
            <person name="Stroika S."/>
            <person name="Kucerova Z."/>
            <person name="Roache K.F."/>
            <person name="Sabol A.L."/>
            <person name="Besser J."/>
            <person name="Gerner-Smidt P."/>
        </authorList>
    </citation>
    <scope>NUCLEOTIDE SEQUENCE [LARGE SCALE GENOMIC DNA]</scope>
    <source>
        <strain evidence="2">PNUSAS006183</strain>
    </source>
</reference>
<sequence length="50" mass="5704">MTHLQTLADKLNALDGQRGEYITVNELKSQVSGMMTSLRQTFRWRSGFVS</sequence>
<evidence type="ECO:0000259" key="1">
    <source>
        <dbReference type="Pfam" id="PF12486"/>
    </source>
</evidence>
<dbReference type="Pfam" id="PF12486">
    <property type="entry name" value="VasL"/>
    <property type="match status" value="1"/>
</dbReference>
<dbReference type="EMBL" id="AAKOBS010000007">
    <property type="protein sequence ID" value="ECT8496242.1"/>
    <property type="molecule type" value="Genomic_DNA"/>
</dbReference>
<protein>
    <recommendedName>
        <fullName evidence="1">ImpA C-terminal domain-containing protein</fullName>
    </recommendedName>
</protein>
<accession>A0A602YYK0</accession>
<evidence type="ECO:0000313" key="2">
    <source>
        <dbReference type="EMBL" id="ECT8496242.1"/>
    </source>
</evidence>
<feature type="domain" description="ImpA C-terminal" evidence="1">
    <location>
        <begin position="1"/>
        <end position="41"/>
    </location>
</feature>
<organism evidence="2">
    <name type="scientific">Salmonella enterica subsp. enterica serovar Pensacola</name>
    <dbReference type="NCBI Taxonomy" id="34042"/>
    <lineage>
        <taxon>Bacteria</taxon>
        <taxon>Pseudomonadati</taxon>
        <taxon>Pseudomonadota</taxon>
        <taxon>Gammaproteobacteria</taxon>
        <taxon>Enterobacterales</taxon>
        <taxon>Enterobacteriaceae</taxon>
        <taxon>Salmonella</taxon>
    </lineage>
</organism>
<proteinExistence type="predicted"/>
<gene>
    <name evidence="2" type="ORF">BWQ27_08540</name>
</gene>